<evidence type="ECO:0000313" key="2">
    <source>
        <dbReference type="Proteomes" id="UP000003438"/>
    </source>
</evidence>
<keyword evidence="2" id="KW-1185">Reference proteome</keyword>
<gene>
    <name evidence="1" type="ORF">SUBVAR_06897</name>
</gene>
<dbReference type="EMBL" id="ACBY02000056">
    <property type="protein sequence ID" value="EFB74771.1"/>
    <property type="molecule type" value="Genomic_DNA"/>
</dbReference>
<dbReference type="HOGENOM" id="CLU_2557009_0_0_9"/>
<protein>
    <submittedName>
        <fullName evidence="1">Uncharacterized protein</fullName>
    </submittedName>
</protein>
<organism evidence="1 2">
    <name type="scientific">Subdoligranulum variabile DSM 15176</name>
    <dbReference type="NCBI Taxonomy" id="411471"/>
    <lineage>
        <taxon>Bacteria</taxon>
        <taxon>Bacillati</taxon>
        <taxon>Bacillota</taxon>
        <taxon>Clostridia</taxon>
        <taxon>Eubacteriales</taxon>
        <taxon>Oscillospiraceae</taxon>
        <taxon>Subdoligranulum</taxon>
    </lineage>
</organism>
<dbReference type="Proteomes" id="UP000003438">
    <property type="component" value="Unassembled WGS sequence"/>
</dbReference>
<comment type="caution">
    <text evidence="1">The sequence shown here is derived from an EMBL/GenBank/DDBJ whole genome shotgun (WGS) entry which is preliminary data.</text>
</comment>
<evidence type="ECO:0000313" key="1">
    <source>
        <dbReference type="EMBL" id="EFB74771.1"/>
    </source>
</evidence>
<reference evidence="1" key="1">
    <citation type="submission" date="2009-12" db="EMBL/GenBank/DDBJ databases">
        <authorList>
            <person name="Weinstock G."/>
            <person name="Sodergren E."/>
            <person name="Clifton S."/>
            <person name="Fulton L."/>
            <person name="Fulton B."/>
            <person name="Courtney L."/>
            <person name="Fronick C."/>
            <person name="Harrison M."/>
            <person name="Strong C."/>
            <person name="Farmer C."/>
            <person name="Delahaunty K."/>
            <person name="Markovic C."/>
            <person name="Hall O."/>
            <person name="Minx P."/>
            <person name="Tomlinson C."/>
            <person name="Mitreva M."/>
            <person name="Nelson J."/>
            <person name="Hou S."/>
            <person name="Wollam A."/>
            <person name="Pepin K.H."/>
            <person name="Johnson M."/>
            <person name="Bhonagiri V."/>
            <person name="Nash W.E."/>
            <person name="Warren W."/>
            <person name="Chinwalla A."/>
            <person name="Mardis E.R."/>
            <person name="Wilson R.K."/>
        </authorList>
    </citation>
    <scope>NUCLEOTIDE SEQUENCE [LARGE SCALE GENOMIC DNA]</scope>
    <source>
        <strain evidence="1">DSM 15176</strain>
    </source>
</reference>
<proteinExistence type="predicted"/>
<sequence length="82" mass="9192">MFLRVVYYICQKTICKPGFRHPSPPILALYRPKRRAPPTFGDPVPCRGINIVGKFWQSGSAAGFCNQIVTIFRCRNAGFGVC</sequence>
<dbReference type="STRING" id="411471.SUBVAR_06897"/>
<accession>D1PR69</accession>
<name>D1PR69_9FIRM</name>
<dbReference type="AlphaFoldDB" id="D1PR69"/>